<comment type="caution">
    <text evidence="3">The sequence shown here is derived from an EMBL/GenBank/DDBJ whole genome shotgun (WGS) entry which is preliminary data.</text>
</comment>
<dbReference type="Pfam" id="PF01370">
    <property type="entry name" value="Epimerase"/>
    <property type="match status" value="1"/>
</dbReference>
<dbReference type="SUPFAM" id="SSF51735">
    <property type="entry name" value="NAD(P)-binding Rossmann-fold domains"/>
    <property type="match status" value="1"/>
</dbReference>
<dbReference type="Proteomes" id="UP000183245">
    <property type="component" value="Unassembled WGS sequence"/>
</dbReference>
<evidence type="ECO:0000313" key="3">
    <source>
        <dbReference type="EMBL" id="OIP96502.1"/>
    </source>
</evidence>
<evidence type="ECO:0000259" key="2">
    <source>
        <dbReference type="Pfam" id="PF01370"/>
    </source>
</evidence>
<reference evidence="3 4" key="1">
    <citation type="journal article" date="2016" name="Environ. Microbiol.">
        <title>Genomic resolution of a cold subsurface aquifer community provides metabolic insights for novel microbes adapted to high CO concentrations.</title>
        <authorList>
            <person name="Probst A.J."/>
            <person name="Castelle C.J."/>
            <person name="Singh A."/>
            <person name="Brown C.T."/>
            <person name="Anantharaman K."/>
            <person name="Sharon I."/>
            <person name="Hug L.A."/>
            <person name="Burstein D."/>
            <person name="Emerson J.B."/>
            <person name="Thomas B.C."/>
            <person name="Banfield J.F."/>
        </authorList>
    </citation>
    <scope>NUCLEOTIDE SEQUENCE [LARGE SCALE GENOMIC DNA]</scope>
    <source>
        <strain evidence="3">CG2_30_54_11</strain>
    </source>
</reference>
<dbReference type="STRING" id="1817892.AUK40_04855"/>
<gene>
    <name evidence="3" type="ORF">AUK40_04855</name>
</gene>
<feature type="domain" description="NAD-dependent epimerase/dehydratase" evidence="2">
    <location>
        <begin position="4"/>
        <end position="267"/>
    </location>
</feature>
<dbReference type="AlphaFoldDB" id="A0A1J5IW43"/>
<evidence type="ECO:0000256" key="1">
    <source>
        <dbReference type="ARBA" id="ARBA00007637"/>
    </source>
</evidence>
<comment type="similarity">
    <text evidence="1">Belongs to the NAD(P)-dependent epimerase/dehydratase family.</text>
</comment>
<dbReference type="PANTHER" id="PTHR43000">
    <property type="entry name" value="DTDP-D-GLUCOSE 4,6-DEHYDRATASE-RELATED"/>
    <property type="match status" value="1"/>
</dbReference>
<proteinExistence type="inferred from homology"/>
<accession>A0A1J5IW43</accession>
<dbReference type="InterPro" id="IPR001509">
    <property type="entry name" value="Epimerase_deHydtase"/>
</dbReference>
<dbReference type="InterPro" id="IPR036291">
    <property type="entry name" value="NAD(P)-bd_dom_sf"/>
</dbReference>
<dbReference type="EMBL" id="MNZT01000083">
    <property type="protein sequence ID" value="OIP96502.1"/>
    <property type="molecule type" value="Genomic_DNA"/>
</dbReference>
<organism evidence="3 4">
    <name type="scientific">Candidatus Wirthbacteria bacterium CG2_30_54_11</name>
    <dbReference type="NCBI Taxonomy" id="1817892"/>
    <lineage>
        <taxon>Bacteria</taxon>
        <taxon>Candidatus Wirthbacteria</taxon>
    </lineage>
</organism>
<sequence>MKLLITGGCGFLGSNLASEALARHHELFVLDNLHRQGSEKNLAWLTSLGAFTYIHADTRNANDVERVVREVQPDVIFHLAGQVAMTTSIADPRLDFETNVGGTINVLESVRKFSPQTAVIYSSTNKVYGDFSHVTFVEQDKRYIAPDYPQGFSEAVPLDFHSPYGCSKGAADQYLLDYHRIFGLKTVVFRHSSMYGARQFSTYDQGWIGWFCQQAIETKQGTLKELFTISGNGKQVRDLLYVDDMINLYFRAADRVDQIQGQAFNIGGGADNSLSLLELFDMLEQELGVHLNYTKLPPRESDQLIFIADIAKAAQLIGWKPQVDKLTGVRNMLKWVTSYA</sequence>
<dbReference type="Gene3D" id="3.40.50.720">
    <property type="entry name" value="NAD(P)-binding Rossmann-like Domain"/>
    <property type="match status" value="1"/>
</dbReference>
<protein>
    <submittedName>
        <fullName evidence="3">CDP-paratose 2-epimerase</fullName>
    </submittedName>
</protein>
<name>A0A1J5IW43_9BACT</name>
<evidence type="ECO:0000313" key="4">
    <source>
        <dbReference type="Proteomes" id="UP000183245"/>
    </source>
</evidence>